<feature type="chain" id="PRO_5046488799" evidence="3">
    <location>
        <begin position="26"/>
        <end position="424"/>
    </location>
</feature>
<feature type="compositionally biased region" description="Basic and acidic residues" evidence="2">
    <location>
        <begin position="188"/>
        <end position="198"/>
    </location>
</feature>
<evidence type="ECO:0000256" key="3">
    <source>
        <dbReference type="SAM" id="SignalP"/>
    </source>
</evidence>
<reference evidence="6" key="1">
    <citation type="submission" date="2022-10" db="EMBL/GenBank/DDBJ databases">
        <title>The complete genomes of actinobacterial strains from the NBC collection.</title>
        <authorList>
            <person name="Joergensen T.S."/>
            <person name="Alvarez Arevalo M."/>
            <person name="Sterndorff E.B."/>
            <person name="Faurdal D."/>
            <person name="Vuksanovic O."/>
            <person name="Mourched A.-S."/>
            <person name="Charusanti P."/>
            <person name="Shaw S."/>
            <person name="Blin K."/>
            <person name="Weber T."/>
        </authorList>
    </citation>
    <scope>NUCLEOTIDE SEQUENCE</scope>
    <source>
        <strain evidence="6">NBC_01432</strain>
    </source>
</reference>
<feature type="compositionally biased region" description="Polar residues" evidence="2">
    <location>
        <begin position="26"/>
        <end position="60"/>
    </location>
</feature>
<sequence>MQFRKTIPAIALGVVSLTVPIAASAGTDSSSPTIEATTADSSQVESATLTDNNGKPSRSLSVKAAPKEAAKGAPKAAAQSEKVFSTGEVTGEEFSSIGLSWKKESAVDSGLTAETRIHRDGAWGPWQNVPLGLDDGVAEEAKRAGAPAFYTDDADGAQVRFTSPKGSLPQDLKLSFIDPAKSPATASSDREPSDREPRTAQAGQPDVKLRKDWGADESLADPGYKTQPSIKAALVHHTVTGNNSYTQEQVPQIINGIYIQHITVLGYGDFPYHFVVDRFGGIWEGRKGSIEMRPGTEIPGILGGHASGFNTNTFGVAMLGNFEPNNSEGGEDTGPDPRPTEAMTTSLADLLAWKAGQYELAPEGSTQLVSAGGGGTNPHPTGTVLDVPVISAHKDVNVTACPGAKLYETLPDLRKQVADRLGSG</sequence>
<feature type="region of interest" description="Disordered" evidence="2">
    <location>
        <begin position="160"/>
        <end position="211"/>
    </location>
</feature>
<proteinExistence type="inferred from homology"/>
<evidence type="ECO:0000313" key="7">
    <source>
        <dbReference type="Proteomes" id="UP001432209"/>
    </source>
</evidence>
<feature type="region of interest" description="Disordered" evidence="2">
    <location>
        <begin position="25"/>
        <end position="84"/>
    </location>
</feature>
<dbReference type="Proteomes" id="UP001432209">
    <property type="component" value="Chromosome"/>
</dbReference>
<dbReference type="SMART" id="SM00644">
    <property type="entry name" value="Ami_2"/>
    <property type="match status" value="1"/>
</dbReference>
<dbReference type="SMART" id="SM00701">
    <property type="entry name" value="PGRP"/>
    <property type="match status" value="1"/>
</dbReference>
<accession>A0ABZ2AAC4</accession>
<evidence type="ECO:0000256" key="1">
    <source>
        <dbReference type="ARBA" id="ARBA00007553"/>
    </source>
</evidence>
<dbReference type="PANTHER" id="PTHR11022">
    <property type="entry name" value="PEPTIDOGLYCAN RECOGNITION PROTEIN"/>
    <property type="match status" value="1"/>
</dbReference>
<evidence type="ECO:0000259" key="5">
    <source>
        <dbReference type="SMART" id="SM00701"/>
    </source>
</evidence>
<keyword evidence="7" id="KW-1185">Reference proteome</keyword>
<dbReference type="CDD" id="cd06583">
    <property type="entry name" value="PGRP"/>
    <property type="match status" value="1"/>
</dbReference>
<dbReference type="Gene3D" id="3.40.80.10">
    <property type="entry name" value="Peptidoglycan recognition protein-like"/>
    <property type="match status" value="1"/>
</dbReference>
<dbReference type="RefSeq" id="WP_329077974.1">
    <property type="nucleotide sequence ID" value="NZ_CP109495.1"/>
</dbReference>
<evidence type="ECO:0000259" key="4">
    <source>
        <dbReference type="SMART" id="SM00644"/>
    </source>
</evidence>
<dbReference type="Pfam" id="PF01510">
    <property type="entry name" value="Amidase_2"/>
    <property type="match status" value="1"/>
</dbReference>
<evidence type="ECO:0000256" key="2">
    <source>
        <dbReference type="SAM" id="MobiDB-lite"/>
    </source>
</evidence>
<feature type="signal peptide" evidence="3">
    <location>
        <begin position="1"/>
        <end position="25"/>
    </location>
</feature>
<dbReference type="SUPFAM" id="SSF55846">
    <property type="entry name" value="N-acetylmuramoyl-L-alanine amidase-like"/>
    <property type="match status" value="1"/>
</dbReference>
<dbReference type="EMBL" id="CP109495">
    <property type="protein sequence ID" value="WUX54368.1"/>
    <property type="molecule type" value="Genomic_DNA"/>
</dbReference>
<feature type="domain" description="N-acetylmuramoyl-L-alanine amidase" evidence="4">
    <location>
        <begin position="221"/>
        <end position="403"/>
    </location>
</feature>
<dbReference type="InterPro" id="IPR036505">
    <property type="entry name" value="Amidase/PGRP_sf"/>
</dbReference>
<keyword evidence="3" id="KW-0732">Signal</keyword>
<name>A0ABZ2AAC4_STRNV</name>
<feature type="domain" description="Peptidoglycan recognition protein family" evidence="5">
    <location>
        <begin position="205"/>
        <end position="373"/>
    </location>
</feature>
<protein>
    <submittedName>
        <fullName evidence="6">N-acetylmuramoyl-L-alanine amidase</fullName>
        <ecNumber evidence="6">3.5.1.28</ecNumber>
    </submittedName>
</protein>
<evidence type="ECO:0000313" key="6">
    <source>
        <dbReference type="EMBL" id="WUX54368.1"/>
    </source>
</evidence>
<gene>
    <name evidence="6" type="ORF">OG442_23985</name>
</gene>
<organism evidence="6 7">
    <name type="scientific">Streptomyces niveus</name>
    <name type="common">Streptomyces spheroides</name>
    <dbReference type="NCBI Taxonomy" id="193462"/>
    <lineage>
        <taxon>Bacteria</taxon>
        <taxon>Bacillati</taxon>
        <taxon>Actinomycetota</taxon>
        <taxon>Actinomycetes</taxon>
        <taxon>Kitasatosporales</taxon>
        <taxon>Streptomycetaceae</taxon>
        <taxon>Streptomyces</taxon>
    </lineage>
</organism>
<dbReference type="InterPro" id="IPR015510">
    <property type="entry name" value="PGRP"/>
</dbReference>
<dbReference type="EC" id="3.5.1.28" evidence="6"/>
<comment type="similarity">
    <text evidence="1">Belongs to the N-acetylmuramoyl-L-alanine amidase 2 family.</text>
</comment>
<dbReference type="InterPro" id="IPR006619">
    <property type="entry name" value="PGRP_domain_met/bac"/>
</dbReference>
<dbReference type="PANTHER" id="PTHR11022:SF41">
    <property type="entry name" value="PEPTIDOGLYCAN-RECOGNITION PROTEIN LC-RELATED"/>
    <property type="match status" value="1"/>
</dbReference>
<dbReference type="InterPro" id="IPR002502">
    <property type="entry name" value="Amidase_domain"/>
</dbReference>
<keyword evidence="6" id="KW-0378">Hydrolase</keyword>
<dbReference type="GO" id="GO:0008745">
    <property type="term" value="F:N-acetylmuramoyl-L-alanine amidase activity"/>
    <property type="evidence" value="ECO:0007669"/>
    <property type="project" value="UniProtKB-EC"/>
</dbReference>